<accession>A0A2P7QYH1</accession>
<dbReference type="EMBL" id="PXYI01000001">
    <property type="protein sequence ID" value="PSJ43022.1"/>
    <property type="molecule type" value="Genomic_DNA"/>
</dbReference>
<dbReference type="RefSeq" id="WP_106511043.1">
    <property type="nucleotide sequence ID" value="NZ_PXYI01000001.1"/>
</dbReference>
<organism evidence="2 3">
    <name type="scientific">Allosphingosinicella deserti</name>
    <dbReference type="NCBI Taxonomy" id="2116704"/>
    <lineage>
        <taxon>Bacteria</taxon>
        <taxon>Pseudomonadati</taxon>
        <taxon>Pseudomonadota</taxon>
        <taxon>Alphaproteobacteria</taxon>
        <taxon>Sphingomonadales</taxon>
        <taxon>Sphingomonadaceae</taxon>
        <taxon>Allosphingosinicella</taxon>
    </lineage>
</organism>
<feature type="signal peptide" evidence="1">
    <location>
        <begin position="1"/>
        <end position="20"/>
    </location>
</feature>
<comment type="caution">
    <text evidence="2">The sequence shown here is derived from an EMBL/GenBank/DDBJ whole genome shotgun (WGS) entry which is preliminary data.</text>
</comment>
<evidence type="ECO:0000313" key="3">
    <source>
        <dbReference type="Proteomes" id="UP000241167"/>
    </source>
</evidence>
<protein>
    <submittedName>
        <fullName evidence="2">Uncharacterized protein</fullName>
    </submittedName>
</protein>
<sequence length="117" mass="11830">MARLLPLLLLLVFVAGNGLAAPFALCRHADVTAHAAARTSEQLIISLAAHGEEAAESAGEKQGTLADAAASALAGALLPDEPALSGISARGAMRIRMIAAEALFSRVIGPLLEPPLG</sequence>
<keyword evidence="3" id="KW-1185">Reference proteome</keyword>
<evidence type="ECO:0000313" key="2">
    <source>
        <dbReference type="EMBL" id="PSJ43022.1"/>
    </source>
</evidence>
<dbReference type="AlphaFoldDB" id="A0A2P7QYH1"/>
<name>A0A2P7QYH1_9SPHN</name>
<feature type="chain" id="PRO_5015198999" evidence="1">
    <location>
        <begin position="21"/>
        <end position="117"/>
    </location>
</feature>
<dbReference type="Proteomes" id="UP000241167">
    <property type="component" value="Unassembled WGS sequence"/>
</dbReference>
<reference evidence="2 3" key="1">
    <citation type="submission" date="2018-03" db="EMBL/GenBank/DDBJ databases">
        <title>The draft genome of Sphingosinicella sp. GL-C-18.</title>
        <authorList>
            <person name="Liu L."/>
            <person name="Li L."/>
            <person name="Liang L."/>
            <person name="Zhang X."/>
            <person name="Wang T."/>
        </authorList>
    </citation>
    <scope>NUCLEOTIDE SEQUENCE [LARGE SCALE GENOMIC DNA]</scope>
    <source>
        <strain evidence="2 3">GL-C-18</strain>
    </source>
</reference>
<keyword evidence="1" id="KW-0732">Signal</keyword>
<proteinExistence type="predicted"/>
<gene>
    <name evidence="2" type="ORF">C7I55_01040</name>
</gene>
<evidence type="ECO:0000256" key="1">
    <source>
        <dbReference type="SAM" id="SignalP"/>
    </source>
</evidence>